<evidence type="ECO:0000313" key="1">
    <source>
        <dbReference type="EMBL" id="GEA38814.1"/>
    </source>
</evidence>
<evidence type="ECO:0000313" key="3">
    <source>
        <dbReference type="Proteomes" id="UP000315200"/>
    </source>
</evidence>
<proteinExistence type="predicted"/>
<name>A0A829W3X9_9FIRM</name>
<evidence type="ECO:0000313" key="2">
    <source>
        <dbReference type="EMBL" id="GEA39159.1"/>
    </source>
</evidence>
<dbReference type="InterPro" id="IPR006498">
    <property type="entry name" value="Tail_tube"/>
</dbReference>
<evidence type="ECO:0008006" key="4">
    <source>
        <dbReference type="Google" id="ProtNLM"/>
    </source>
</evidence>
<protein>
    <recommendedName>
        <fullName evidence="4">Phage tail protein</fullName>
    </recommendedName>
</protein>
<dbReference type="EMBL" id="BJLB01000001">
    <property type="protein sequence ID" value="GEA39159.1"/>
    <property type="molecule type" value="Genomic_DNA"/>
</dbReference>
<dbReference type="GeneID" id="97208069"/>
<accession>A0A829W3X9</accession>
<reference evidence="2 3" key="1">
    <citation type="submission" date="2019-06" db="EMBL/GenBank/DDBJ databases">
        <title>Draft genome sequence of [Clostridium] clostridioforme NBRC 113352.</title>
        <authorList>
            <person name="Miura T."/>
            <person name="Furukawa M."/>
            <person name="Shimamura M."/>
            <person name="Ohyama Y."/>
            <person name="Yamazoe A."/>
            <person name="Kawasaki H."/>
        </authorList>
    </citation>
    <scope>NUCLEOTIDE SEQUENCE [LARGE SCALE GENOMIC DNA]</scope>
    <source>
        <strain evidence="2 3">NBRC 113352</strain>
    </source>
</reference>
<dbReference type="Pfam" id="PF04985">
    <property type="entry name" value="Phage_tube"/>
    <property type="match status" value="1"/>
</dbReference>
<gene>
    <name evidence="1" type="ORF">Ccl03g_45270</name>
    <name evidence="2" type="ORF">Ccl03g_48720</name>
</gene>
<dbReference type="Proteomes" id="UP000315200">
    <property type="component" value="Unassembled WGS sequence"/>
</dbReference>
<dbReference type="AlphaFoldDB" id="A0A829W3X9"/>
<dbReference type="EMBL" id="BJLB01000001">
    <property type="protein sequence ID" value="GEA38814.1"/>
    <property type="molecule type" value="Genomic_DNA"/>
</dbReference>
<organism evidence="2 3">
    <name type="scientific">Enterocloster clostridioformis</name>
    <dbReference type="NCBI Taxonomy" id="1531"/>
    <lineage>
        <taxon>Bacteria</taxon>
        <taxon>Bacillati</taxon>
        <taxon>Bacillota</taxon>
        <taxon>Clostridia</taxon>
        <taxon>Lachnospirales</taxon>
        <taxon>Lachnospiraceae</taxon>
        <taxon>Enterocloster</taxon>
    </lineage>
</organism>
<comment type="caution">
    <text evidence="2">The sequence shown here is derived from an EMBL/GenBank/DDBJ whole genome shotgun (WGS) entry which is preliminary data.</text>
</comment>
<sequence>MGKIDELIVNFALYEDATEYLGMAEVTFPEISNLAEEINGAGIAGNVEAVVIGHLEAMTTTLTFRTVTAAAVKLNEPRVHNIDCRVAQQNYNTRTAQTSTSSVKHILKLFPKKFAPGKAAIASTADASGEYATRYYAMYLDGKKVVEVDPLNFIYMVNGKDYLADVRKALGK</sequence>
<dbReference type="RefSeq" id="WP_141267801.1">
    <property type="nucleotide sequence ID" value="NZ_BJLB01000001.1"/>
</dbReference>